<evidence type="ECO:0000313" key="5">
    <source>
        <dbReference type="Proteomes" id="UP000002059"/>
    </source>
</evidence>
<dbReference type="STRING" id="502779.C1GSQ1"/>
<dbReference type="GO" id="GO:0005634">
    <property type="term" value="C:nucleus"/>
    <property type="evidence" value="ECO:0007669"/>
    <property type="project" value="TreeGrafter"/>
</dbReference>
<evidence type="ECO:0000256" key="2">
    <source>
        <dbReference type="ARBA" id="ARBA00022857"/>
    </source>
</evidence>
<dbReference type="KEGG" id="pbl:PAAG_01546"/>
<dbReference type="Proteomes" id="UP000002059">
    <property type="component" value="Partially assembled WGS sequence"/>
</dbReference>
<accession>C1GSQ1</accession>
<dbReference type="SUPFAM" id="SSF51735">
    <property type="entry name" value="NAD(P)-binding Rossmann-fold domains"/>
    <property type="match status" value="1"/>
</dbReference>
<name>C1GSQ1_PARBA</name>
<dbReference type="eggNOG" id="ENOG502SKP9">
    <property type="taxonomic scope" value="Eukaryota"/>
</dbReference>
<dbReference type="EMBL" id="KN293994">
    <property type="protein sequence ID" value="EEH39084.1"/>
    <property type="molecule type" value="Genomic_DNA"/>
</dbReference>
<dbReference type="AlphaFoldDB" id="C1GSQ1"/>
<dbReference type="InterPro" id="IPR008030">
    <property type="entry name" value="NmrA-like"/>
</dbReference>
<protein>
    <recommendedName>
        <fullName evidence="3">NmrA-like domain-containing protein</fullName>
    </recommendedName>
</protein>
<dbReference type="OrthoDB" id="300709at2759"/>
<evidence type="ECO:0000259" key="3">
    <source>
        <dbReference type="Pfam" id="PF05368"/>
    </source>
</evidence>
<dbReference type="CDD" id="cd05251">
    <property type="entry name" value="NmrA_like_SDR_a"/>
    <property type="match status" value="1"/>
</dbReference>
<dbReference type="VEuPathDB" id="FungiDB:PAAG_01546"/>
<gene>
    <name evidence="4" type="ORF">PAAG_01546</name>
</gene>
<proteinExistence type="inferred from homology"/>
<evidence type="ECO:0000313" key="4">
    <source>
        <dbReference type="EMBL" id="EEH39084.1"/>
    </source>
</evidence>
<dbReference type="Gene3D" id="3.40.50.720">
    <property type="entry name" value="NAD(P)-binding Rossmann-like Domain"/>
    <property type="match status" value="1"/>
</dbReference>
<reference evidence="4 5" key="1">
    <citation type="journal article" date="2011" name="PLoS Genet.">
        <title>Comparative genomic analysis of human fungal pathogens causing paracoccidioidomycosis.</title>
        <authorList>
            <person name="Desjardins C.A."/>
            <person name="Champion M.D."/>
            <person name="Holder J.W."/>
            <person name="Muszewska A."/>
            <person name="Goldberg J."/>
            <person name="Bailao A.M."/>
            <person name="Brigido M.M."/>
            <person name="Ferreira M.E."/>
            <person name="Garcia A.M."/>
            <person name="Grynberg M."/>
            <person name="Gujja S."/>
            <person name="Heiman D.I."/>
            <person name="Henn M.R."/>
            <person name="Kodira C.D."/>
            <person name="Leon-Narvaez H."/>
            <person name="Longo L.V."/>
            <person name="Ma L.J."/>
            <person name="Malavazi I."/>
            <person name="Matsuo A.L."/>
            <person name="Morais F.V."/>
            <person name="Pereira M."/>
            <person name="Rodriguez-Brito S."/>
            <person name="Sakthikumar S."/>
            <person name="Salem-Izacc S.M."/>
            <person name="Sykes S.M."/>
            <person name="Teixeira M.M."/>
            <person name="Vallejo M.C."/>
            <person name="Walter M.E."/>
            <person name="Yandava C."/>
            <person name="Young S."/>
            <person name="Zeng Q."/>
            <person name="Zucker J."/>
            <person name="Felipe M.S."/>
            <person name="Goldman G.H."/>
            <person name="Haas B.J."/>
            <person name="McEwen J.G."/>
            <person name="Nino-Vega G."/>
            <person name="Puccia R."/>
            <person name="San-Blas G."/>
            <person name="Soares C.M."/>
            <person name="Birren B.W."/>
            <person name="Cuomo C.A."/>
        </authorList>
    </citation>
    <scope>NUCLEOTIDE SEQUENCE [LARGE SCALE GENOMIC DNA]</scope>
    <source>
        <strain evidence="5">ATCC MYA-826 / Pb01</strain>
    </source>
</reference>
<dbReference type="HOGENOM" id="CLU_007383_8_5_1"/>
<dbReference type="Gene3D" id="3.90.25.10">
    <property type="entry name" value="UDP-galactose 4-epimerase, domain 1"/>
    <property type="match status" value="1"/>
</dbReference>
<dbReference type="OMA" id="VRMKAMD"/>
<sequence length="340" mass="37225">MASSRIVTVFGATGNQGGSVAKSLLENKNNFQVRAITRNPDSEKSKTLAVLGAEVVKADGFKGSEMIEAFKGAWGAFVNLNSDDQVFTDPNGPTEFDLGKIIIDSAIEAGVAHIVFSSGPPCTEMTGGKVRMKAMDMKHKIENYIRSSGKFSTAAFICAGWYLENFLSQEVAPIFGGFPHFPDPEGYLTFKVPMWGGKEDVPWLSMTDDYGDIVHGLFLEPEKWNGCVVQGVSDILSFGQLVSRFQEVTGKPSRFDPLMPSWEAFDTHGIHELEDVKLMFGFTQITGGRYFGEKPTESDTAAQLKMTGARARGQAGSALQLISVEEWFKRRFRVTEGVSA</sequence>
<comment type="similarity">
    <text evidence="1">Belongs to the NmrA-type oxidoreductase family.</text>
</comment>
<evidence type="ECO:0000256" key="1">
    <source>
        <dbReference type="ARBA" id="ARBA00006328"/>
    </source>
</evidence>
<dbReference type="Pfam" id="PF05368">
    <property type="entry name" value="NmrA"/>
    <property type="match status" value="1"/>
</dbReference>
<keyword evidence="5" id="KW-1185">Reference proteome</keyword>
<feature type="domain" description="NmrA-like" evidence="3">
    <location>
        <begin position="6"/>
        <end position="258"/>
    </location>
</feature>
<dbReference type="GeneID" id="9099834"/>
<dbReference type="InterPro" id="IPR051164">
    <property type="entry name" value="NmrA-like_oxidored"/>
</dbReference>
<dbReference type="PANTHER" id="PTHR42748:SF7">
    <property type="entry name" value="NMRA LIKE REDOX SENSOR 1-RELATED"/>
    <property type="match status" value="1"/>
</dbReference>
<organism evidence="4 5">
    <name type="scientific">Paracoccidioides lutzii (strain ATCC MYA-826 / Pb01)</name>
    <name type="common">Paracoccidioides brasiliensis</name>
    <dbReference type="NCBI Taxonomy" id="502779"/>
    <lineage>
        <taxon>Eukaryota</taxon>
        <taxon>Fungi</taxon>
        <taxon>Dikarya</taxon>
        <taxon>Ascomycota</taxon>
        <taxon>Pezizomycotina</taxon>
        <taxon>Eurotiomycetes</taxon>
        <taxon>Eurotiomycetidae</taxon>
        <taxon>Onygenales</taxon>
        <taxon>Ajellomycetaceae</taxon>
        <taxon>Paracoccidioides</taxon>
    </lineage>
</organism>
<keyword evidence="2" id="KW-0521">NADP</keyword>
<dbReference type="RefSeq" id="XP_002796538.1">
    <property type="nucleotide sequence ID" value="XM_002796492.1"/>
</dbReference>
<dbReference type="InterPro" id="IPR036291">
    <property type="entry name" value="NAD(P)-bd_dom_sf"/>
</dbReference>
<dbReference type="PANTHER" id="PTHR42748">
    <property type="entry name" value="NITROGEN METABOLITE REPRESSION PROTEIN NMRA FAMILY MEMBER"/>
    <property type="match status" value="1"/>
</dbReference>